<sequence length="247" mass="28476">MNVAKGVPLTKQEVLLLLSLVENNPVIFSKGTNAVSNKTKEDAWVRITHLFNASVESGPRKPEQLRLKWENLKKNARKRNNKIMRNNAIKADGGIAEFIPPDVALEKVSAILGESDAMYADEIENCEAARIQEVLILPHPESQESSNQNFENYSLQEKSKLRKMQEYLRKVKQKTRKIRAEELKSRIRRNNAVAEYYSQKTMRIKHEKEMSLTSDKLKSEIEQLKISKARLELDIMSMELKKRNSVI</sequence>
<reference evidence="8 9" key="1">
    <citation type="submission" date="2017-07" db="EMBL/GenBank/DDBJ databases">
        <authorList>
            <person name="Talla V."/>
            <person name="Backstrom N."/>
        </authorList>
    </citation>
    <scope>NUCLEOTIDE SEQUENCE [LARGE SCALE GENOMIC DNA]</scope>
</reference>
<name>A0A5E4R9R8_9NEOP</name>
<evidence type="ECO:0000259" key="7">
    <source>
        <dbReference type="SMART" id="SM00717"/>
    </source>
</evidence>
<comment type="function">
    <text evidence="5">Involved in transvection phenomena (= synapsis-dependent gene expression), where the synaptic pairing of chromosomes carrying genes with which zeste interacts influences the expression of these genes. Zeste binds to DNA and stimulates transcription from a nearby promoter.</text>
</comment>
<comment type="subunit">
    <text evidence="1">Self-associates forming complexes of several hundred monomers.</text>
</comment>
<accession>A0A5E4R9R8</accession>
<protein>
    <recommendedName>
        <fullName evidence="2">Regulatory protein zeste</fullName>
    </recommendedName>
</protein>
<evidence type="ECO:0000313" key="8">
    <source>
        <dbReference type="EMBL" id="VVD06023.1"/>
    </source>
</evidence>
<evidence type="ECO:0000256" key="3">
    <source>
        <dbReference type="ARBA" id="ARBA00023015"/>
    </source>
</evidence>
<dbReference type="SMART" id="SM00717">
    <property type="entry name" value="SANT"/>
    <property type="match status" value="1"/>
</dbReference>
<dbReference type="InterPro" id="IPR001005">
    <property type="entry name" value="SANT/Myb"/>
</dbReference>
<keyword evidence="3" id="KW-0805">Transcription regulation</keyword>
<dbReference type="Pfam" id="PF13873">
    <property type="entry name" value="Myb_DNA-bind_5"/>
    <property type="match status" value="1"/>
</dbReference>
<evidence type="ECO:0000313" key="9">
    <source>
        <dbReference type="Proteomes" id="UP000324832"/>
    </source>
</evidence>
<dbReference type="Proteomes" id="UP000324832">
    <property type="component" value="Unassembled WGS sequence"/>
</dbReference>
<evidence type="ECO:0000256" key="2">
    <source>
        <dbReference type="ARBA" id="ARBA00016807"/>
    </source>
</evidence>
<evidence type="ECO:0000256" key="1">
    <source>
        <dbReference type="ARBA" id="ARBA00011764"/>
    </source>
</evidence>
<feature type="coiled-coil region" evidence="6">
    <location>
        <begin position="214"/>
        <end position="241"/>
    </location>
</feature>
<keyword evidence="6" id="KW-0175">Coiled coil</keyword>
<organism evidence="8 9">
    <name type="scientific">Leptidea sinapis</name>
    <dbReference type="NCBI Taxonomy" id="189913"/>
    <lineage>
        <taxon>Eukaryota</taxon>
        <taxon>Metazoa</taxon>
        <taxon>Ecdysozoa</taxon>
        <taxon>Arthropoda</taxon>
        <taxon>Hexapoda</taxon>
        <taxon>Insecta</taxon>
        <taxon>Pterygota</taxon>
        <taxon>Neoptera</taxon>
        <taxon>Endopterygota</taxon>
        <taxon>Lepidoptera</taxon>
        <taxon>Glossata</taxon>
        <taxon>Ditrysia</taxon>
        <taxon>Papilionoidea</taxon>
        <taxon>Pieridae</taxon>
        <taxon>Dismorphiinae</taxon>
        <taxon>Leptidea</taxon>
    </lineage>
</organism>
<evidence type="ECO:0000256" key="5">
    <source>
        <dbReference type="ARBA" id="ARBA00025466"/>
    </source>
</evidence>
<feature type="domain" description="Myb-like" evidence="7">
    <location>
        <begin position="5"/>
        <end position="75"/>
    </location>
</feature>
<evidence type="ECO:0000256" key="4">
    <source>
        <dbReference type="ARBA" id="ARBA00023163"/>
    </source>
</evidence>
<dbReference type="EMBL" id="FZQP02007060">
    <property type="protein sequence ID" value="VVD06023.1"/>
    <property type="molecule type" value="Genomic_DNA"/>
</dbReference>
<keyword evidence="4" id="KW-0804">Transcription</keyword>
<evidence type="ECO:0000256" key="6">
    <source>
        <dbReference type="SAM" id="Coils"/>
    </source>
</evidence>
<proteinExistence type="predicted"/>
<dbReference type="InterPro" id="IPR028002">
    <property type="entry name" value="Myb_DNA-bind_5"/>
</dbReference>
<dbReference type="AlphaFoldDB" id="A0A5E4R9R8"/>
<keyword evidence="9" id="KW-1185">Reference proteome</keyword>
<gene>
    <name evidence="8" type="ORF">LSINAPIS_LOCUS15459</name>
</gene>